<accession>A0AAD7D2H1</accession>
<protein>
    <submittedName>
        <fullName evidence="2">Uncharacterized protein</fullName>
    </submittedName>
</protein>
<feature type="region of interest" description="Disordered" evidence="1">
    <location>
        <begin position="1"/>
        <end position="27"/>
    </location>
</feature>
<dbReference type="Proteomes" id="UP001221757">
    <property type="component" value="Unassembled WGS sequence"/>
</dbReference>
<comment type="caution">
    <text evidence="2">The sequence shown here is derived from an EMBL/GenBank/DDBJ whole genome shotgun (WGS) entry which is preliminary data.</text>
</comment>
<evidence type="ECO:0000313" key="3">
    <source>
        <dbReference type="Proteomes" id="UP001221757"/>
    </source>
</evidence>
<organism evidence="2 3">
    <name type="scientific">Mycena rosella</name>
    <name type="common">Pink bonnet</name>
    <name type="synonym">Agaricus rosellus</name>
    <dbReference type="NCBI Taxonomy" id="1033263"/>
    <lineage>
        <taxon>Eukaryota</taxon>
        <taxon>Fungi</taxon>
        <taxon>Dikarya</taxon>
        <taxon>Basidiomycota</taxon>
        <taxon>Agaricomycotina</taxon>
        <taxon>Agaricomycetes</taxon>
        <taxon>Agaricomycetidae</taxon>
        <taxon>Agaricales</taxon>
        <taxon>Marasmiineae</taxon>
        <taxon>Mycenaceae</taxon>
        <taxon>Mycena</taxon>
    </lineage>
</organism>
<evidence type="ECO:0000256" key="1">
    <source>
        <dbReference type="SAM" id="MobiDB-lite"/>
    </source>
</evidence>
<feature type="compositionally biased region" description="Acidic residues" evidence="1">
    <location>
        <begin position="64"/>
        <end position="86"/>
    </location>
</feature>
<proteinExistence type="predicted"/>
<evidence type="ECO:0000313" key="2">
    <source>
        <dbReference type="EMBL" id="KAJ7675147.1"/>
    </source>
</evidence>
<feature type="region of interest" description="Disordered" evidence="1">
    <location>
        <begin position="39"/>
        <end position="129"/>
    </location>
</feature>
<dbReference type="AlphaFoldDB" id="A0AAD7D2H1"/>
<reference evidence="2" key="1">
    <citation type="submission" date="2023-03" db="EMBL/GenBank/DDBJ databases">
        <title>Massive genome expansion in bonnet fungi (Mycena s.s.) driven by repeated elements and novel gene families across ecological guilds.</title>
        <authorList>
            <consortium name="Lawrence Berkeley National Laboratory"/>
            <person name="Harder C.B."/>
            <person name="Miyauchi S."/>
            <person name="Viragh M."/>
            <person name="Kuo A."/>
            <person name="Thoen E."/>
            <person name="Andreopoulos B."/>
            <person name="Lu D."/>
            <person name="Skrede I."/>
            <person name="Drula E."/>
            <person name="Henrissat B."/>
            <person name="Morin E."/>
            <person name="Kohler A."/>
            <person name="Barry K."/>
            <person name="LaButti K."/>
            <person name="Morin E."/>
            <person name="Salamov A."/>
            <person name="Lipzen A."/>
            <person name="Mereny Z."/>
            <person name="Hegedus B."/>
            <person name="Baldrian P."/>
            <person name="Stursova M."/>
            <person name="Weitz H."/>
            <person name="Taylor A."/>
            <person name="Grigoriev I.V."/>
            <person name="Nagy L.G."/>
            <person name="Martin F."/>
            <person name="Kauserud H."/>
        </authorList>
    </citation>
    <scope>NUCLEOTIDE SEQUENCE</scope>
    <source>
        <strain evidence="2">CBHHK067</strain>
    </source>
</reference>
<name>A0AAD7D2H1_MYCRO</name>
<keyword evidence="3" id="KW-1185">Reference proteome</keyword>
<gene>
    <name evidence="2" type="ORF">B0H17DRAFT_1182989</name>
</gene>
<sequence length="161" mass="17369">MMRAAAMCTGPDQGGSGRGDRITGFEPFPSVRLGVAELGRRSENLADPDSGGGRELGAWAVGETNEDEDEDEDEDGDEDGDGDVDDSGNSFTSDGRRRNTEIGSEEIGSKKKKKEKTAQVGVCPRQESNLQRPFKTSTAAYRAGVITTIHRGFVRYASRSY</sequence>
<dbReference type="EMBL" id="JARKIE010000152">
    <property type="protein sequence ID" value="KAJ7675147.1"/>
    <property type="molecule type" value="Genomic_DNA"/>
</dbReference>